<keyword evidence="1" id="KW-0238">DNA-binding</keyword>
<dbReference type="SMART" id="SM00966">
    <property type="entry name" value="SpoVT_AbrB"/>
    <property type="match status" value="1"/>
</dbReference>
<comment type="caution">
    <text evidence="3">The sequence shown here is derived from an EMBL/GenBank/DDBJ whole genome shotgun (WGS) entry which is preliminary data.</text>
</comment>
<keyword evidence="4" id="KW-1185">Reference proteome</keyword>
<proteinExistence type="predicted"/>
<feature type="domain" description="SpoVT-AbrB" evidence="2">
    <location>
        <begin position="11"/>
        <end position="54"/>
    </location>
</feature>
<dbReference type="InterPro" id="IPR037914">
    <property type="entry name" value="SpoVT-AbrB_sf"/>
</dbReference>
<dbReference type="Gene3D" id="2.10.260.10">
    <property type="match status" value="1"/>
</dbReference>
<protein>
    <recommendedName>
        <fullName evidence="2">SpoVT-AbrB domain-containing protein</fullName>
    </recommendedName>
</protein>
<evidence type="ECO:0000313" key="4">
    <source>
        <dbReference type="Proteomes" id="UP000092024"/>
    </source>
</evidence>
<evidence type="ECO:0000313" key="3">
    <source>
        <dbReference type="EMBL" id="OBR68137.1"/>
    </source>
</evidence>
<dbReference type="AlphaFoldDB" id="A0A1A5YR89"/>
<accession>A0A1A5YR89</accession>
<dbReference type="SUPFAM" id="SSF89447">
    <property type="entry name" value="AbrB/MazE/MraZ-like"/>
    <property type="match status" value="1"/>
</dbReference>
<dbReference type="STRING" id="1844972.A7K91_07825"/>
<evidence type="ECO:0000256" key="1">
    <source>
        <dbReference type="PROSITE-ProRule" id="PRU01076"/>
    </source>
</evidence>
<dbReference type="GO" id="GO:0003677">
    <property type="term" value="F:DNA binding"/>
    <property type="evidence" value="ECO:0007669"/>
    <property type="project" value="UniProtKB-UniRule"/>
</dbReference>
<reference evidence="3 4" key="1">
    <citation type="submission" date="2016-05" db="EMBL/GenBank/DDBJ databases">
        <title>Paenibacillus oryzae. sp. nov., isolated from the rice root.</title>
        <authorList>
            <person name="Zhang J."/>
            <person name="Zhang X."/>
        </authorList>
    </citation>
    <scope>NUCLEOTIDE SEQUENCE [LARGE SCALE GENOMIC DNA]</scope>
    <source>
        <strain evidence="3 4">1DrF-4</strain>
    </source>
</reference>
<name>A0A1A5YR89_9BACL</name>
<organism evidence="3 4">
    <name type="scientific">Paenibacillus oryzae</name>
    <dbReference type="NCBI Taxonomy" id="1844972"/>
    <lineage>
        <taxon>Bacteria</taxon>
        <taxon>Bacillati</taxon>
        <taxon>Bacillota</taxon>
        <taxon>Bacilli</taxon>
        <taxon>Bacillales</taxon>
        <taxon>Paenibacillaceae</taxon>
        <taxon>Paenibacillus</taxon>
    </lineage>
</organism>
<sequence>MDHKDVLAMEWKRGRVSGKRQITIPQKFFEQVGIQNEVEFSVKDQYILIRPVKEHTNSDQYADLILADLIKEGYQGDELLAKFREKQTGLREAVQHLIHESHKAAQQRDNDDQTQELFGDVMDD</sequence>
<dbReference type="InterPro" id="IPR007159">
    <property type="entry name" value="SpoVT-AbrB_dom"/>
</dbReference>
<dbReference type="PROSITE" id="PS51740">
    <property type="entry name" value="SPOVT_ABRB"/>
    <property type="match status" value="1"/>
</dbReference>
<gene>
    <name evidence="3" type="ORF">A7K91_07825</name>
</gene>
<evidence type="ECO:0000259" key="2">
    <source>
        <dbReference type="PROSITE" id="PS51740"/>
    </source>
</evidence>
<dbReference type="EMBL" id="LYPA01000029">
    <property type="protein sequence ID" value="OBR68137.1"/>
    <property type="molecule type" value="Genomic_DNA"/>
</dbReference>
<dbReference type="Proteomes" id="UP000092024">
    <property type="component" value="Unassembled WGS sequence"/>
</dbReference>